<dbReference type="Pfam" id="PF03808">
    <property type="entry name" value="Glyco_tran_WecG"/>
    <property type="match status" value="1"/>
</dbReference>
<dbReference type="Proteomes" id="UP000409037">
    <property type="component" value="Unassembled WGS sequence"/>
</dbReference>
<name>A0A5E7CZT6_PSEFL</name>
<dbReference type="Gene3D" id="3.40.50.2000">
    <property type="entry name" value="Glycogen Phosphorylase B"/>
    <property type="match status" value="2"/>
</dbReference>
<accession>A0A5E7CZT6</accession>
<dbReference type="SUPFAM" id="SSF53756">
    <property type="entry name" value="UDP-Glycosyltransferase/glycogen phosphorylase"/>
    <property type="match status" value="1"/>
</dbReference>
<evidence type="ECO:0000259" key="3">
    <source>
        <dbReference type="Pfam" id="PF13439"/>
    </source>
</evidence>
<protein>
    <submittedName>
        <fullName evidence="4">D-inositol-3-phosphate glycosyltransferase</fullName>
        <ecNumber evidence="4">2.4.1.250</ecNumber>
    </submittedName>
</protein>
<sequence>MIRLKLVERFTPGLLETHKAFSFINFASIGSLFEQAEGSDVSYFCDGMLLSAFMSCITGQPVERVSFDFTSIADPVLRSAEQRGRRVYFVGARQVELDLFLLKIRGLYPRLKIAGFHNGYFDTAQAQRIHADIRDSATDILITGLGAGLQEQFVEEALSQGFGGVAFTCGGFIRQEATATRNYYPELINRLHLRAFYRMYREPHTIQRYLIDYPRNFFHLWAMLALHKVTIDLLHPDCRETRMNILFILKDFTPGGGVEGVQQRLAGQFLKEGRQVGFYVMNGDTPAQAGATFFQGGGDGIKGLLKSIFLLRRIIRREGVTHLIAAKEQANLCTWFATLNTCCRVIYTRHAALDCEEQKTGPTSLRLLYALYLCGTGKVVAVSNGLCHSLAELMPWGRQRIRYCPNAVISEYMLNAAQAPLPDGLPADYWLGVGRLVQPKGFHLLLEAYAMVLLRATPLPDLVIAGDGPERVALTAQAQRLGIADRVHFTGLLSNPYPLIRHARLLILSSVHEGLPTVLIEALALGTPTLACECGSGTRELLDHGRLGRLVKVNDVPALAEGLLHSLTPDGQGAPAGRVAAEAVRQYGSHQSAEAYYQVWNQ</sequence>
<dbReference type="PANTHER" id="PTHR12526:SF510">
    <property type="entry name" value="D-INOSITOL 3-PHOSPHATE GLYCOSYLTRANSFERASE"/>
    <property type="match status" value="1"/>
</dbReference>
<reference evidence="4 5" key="1">
    <citation type="submission" date="2019-09" db="EMBL/GenBank/DDBJ databases">
        <authorList>
            <person name="Chandra G."/>
            <person name="Truman W A."/>
        </authorList>
    </citation>
    <scope>NUCLEOTIDE SEQUENCE [LARGE SCALE GENOMIC DNA]</scope>
    <source>
        <strain evidence="4">PS833</strain>
    </source>
</reference>
<dbReference type="CDD" id="cd06533">
    <property type="entry name" value="Glyco_transf_WecG_TagA"/>
    <property type="match status" value="1"/>
</dbReference>
<dbReference type="Pfam" id="PF13692">
    <property type="entry name" value="Glyco_trans_1_4"/>
    <property type="match status" value="1"/>
</dbReference>
<dbReference type="GO" id="GO:0102710">
    <property type="term" value="F:D-inositol-3-phosphate glycosyltransferase activity"/>
    <property type="evidence" value="ECO:0007669"/>
    <property type="project" value="UniProtKB-EC"/>
</dbReference>
<keyword evidence="2 4" id="KW-0808">Transferase</keyword>
<dbReference type="RefSeq" id="WP_224789526.1">
    <property type="nucleotide sequence ID" value="NZ_CABVHU010000006.1"/>
</dbReference>
<evidence type="ECO:0000313" key="5">
    <source>
        <dbReference type="Proteomes" id="UP000409037"/>
    </source>
</evidence>
<dbReference type="PANTHER" id="PTHR12526">
    <property type="entry name" value="GLYCOSYLTRANSFERASE"/>
    <property type="match status" value="1"/>
</dbReference>
<dbReference type="Pfam" id="PF13439">
    <property type="entry name" value="Glyco_transf_4"/>
    <property type="match status" value="1"/>
</dbReference>
<evidence type="ECO:0000313" key="4">
    <source>
        <dbReference type="EMBL" id="VVO01064.1"/>
    </source>
</evidence>
<gene>
    <name evidence="4" type="primary">mshA_3</name>
    <name evidence="4" type="ORF">PS833_02648</name>
</gene>
<dbReference type="InterPro" id="IPR004629">
    <property type="entry name" value="WecG_TagA_CpsF"/>
</dbReference>
<evidence type="ECO:0000256" key="1">
    <source>
        <dbReference type="ARBA" id="ARBA00022676"/>
    </source>
</evidence>
<dbReference type="EC" id="2.4.1.250" evidence="4"/>
<evidence type="ECO:0000256" key="2">
    <source>
        <dbReference type="ARBA" id="ARBA00022679"/>
    </source>
</evidence>
<keyword evidence="1 4" id="KW-0328">Glycosyltransferase</keyword>
<organism evidence="4 5">
    <name type="scientific">Pseudomonas fluorescens</name>
    <dbReference type="NCBI Taxonomy" id="294"/>
    <lineage>
        <taxon>Bacteria</taxon>
        <taxon>Pseudomonadati</taxon>
        <taxon>Pseudomonadota</taxon>
        <taxon>Gammaproteobacteria</taxon>
        <taxon>Pseudomonadales</taxon>
        <taxon>Pseudomonadaceae</taxon>
        <taxon>Pseudomonas</taxon>
    </lineage>
</organism>
<dbReference type="InterPro" id="IPR028098">
    <property type="entry name" value="Glyco_trans_4-like_N"/>
</dbReference>
<dbReference type="CDD" id="cd03811">
    <property type="entry name" value="GT4_GT28_WabH-like"/>
    <property type="match status" value="1"/>
</dbReference>
<dbReference type="EMBL" id="CABVHU010000006">
    <property type="protein sequence ID" value="VVO01064.1"/>
    <property type="molecule type" value="Genomic_DNA"/>
</dbReference>
<proteinExistence type="predicted"/>
<dbReference type="AlphaFoldDB" id="A0A5E7CZT6"/>
<feature type="domain" description="Glycosyltransferase subfamily 4-like N-terminal" evidence="3">
    <location>
        <begin position="256"/>
        <end position="408"/>
    </location>
</feature>